<dbReference type="Proteomes" id="UP000006028">
    <property type="component" value="Unassembled WGS sequence"/>
</dbReference>
<protein>
    <submittedName>
        <fullName evidence="1">Uncharacterized protein</fullName>
    </submittedName>
</protein>
<reference evidence="1 2" key="1">
    <citation type="submission" date="2010-08" db="EMBL/GenBank/DDBJ databases">
        <authorList>
            <person name="Weinstock G."/>
            <person name="Sodergren E."/>
            <person name="Clifton S."/>
            <person name="Fulton L."/>
            <person name="Fulton B."/>
            <person name="Courtney L."/>
            <person name="Fronick C."/>
            <person name="Harrison M."/>
            <person name="Strong C."/>
            <person name="Farmer C."/>
            <person name="Delahaunty K."/>
            <person name="Markovic C."/>
            <person name="Hall O."/>
            <person name="Minx P."/>
            <person name="Tomlinson C."/>
            <person name="Mitreva M."/>
            <person name="Hou S."/>
            <person name="Chen J."/>
            <person name="Wollam A."/>
            <person name="Pepin K.H."/>
            <person name="Johnson M."/>
            <person name="Bhonagiri V."/>
            <person name="Zhang X."/>
            <person name="Suruliraj S."/>
            <person name="Warren W."/>
            <person name="Chinwalla A."/>
            <person name="Mardis E.R."/>
            <person name="Wilson R.K."/>
        </authorList>
    </citation>
    <scope>NUCLEOTIDE SEQUENCE [LARGE SCALE GENOMIC DNA]</scope>
    <source>
        <strain evidence="1 2">KLE1255</strain>
    </source>
</reference>
<organism evidence="1 2">
    <name type="scientific">Faecalibacterium cf. prausnitzii KLE1255</name>
    <dbReference type="NCBI Taxonomy" id="748224"/>
    <lineage>
        <taxon>Bacteria</taxon>
        <taxon>Bacillati</taxon>
        <taxon>Bacillota</taxon>
        <taxon>Clostridia</taxon>
        <taxon>Eubacteriales</taxon>
        <taxon>Oscillospiraceae</taxon>
        <taxon>Faecalibacterium</taxon>
    </lineage>
</organism>
<dbReference type="EMBL" id="AECU01000176">
    <property type="protein sequence ID" value="EFQ06200.1"/>
    <property type="molecule type" value="Genomic_DNA"/>
</dbReference>
<accession>E2ZKV5</accession>
<comment type="caution">
    <text evidence="1">The sequence shown here is derived from an EMBL/GenBank/DDBJ whole genome shotgun (WGS) entry which is preliminary data.</text>
</comment>
<dbReference type="HOGENOM" id="CLU_2649120_0_0_9"/>
<dbReference type="BioCyc" id="FCF748224-HMP:GTSS-309-MONOMER"/>
<evidence type="ECO:0000313" key="2">
    <source>
        <dbReference type="Proteomes" id="UP000006028"/>
    </source>
</evidence>
<gene>
    <name evidence="1" type="ORF">HMPREF9436_02307</name>
</gene>
<dbReference type="AlphaFoldDB" id="E2ZKV5"/>
<dbReference type="STRING" id="748224.HMPREF9436_02307"/>
<evidence type="ECO:0000313" key="1">
    <source>
        <dbReference type="EMBL" id="EFQ06200.1"/>
    </source>
</evidence>
<proteinExistence type="predicted"/>
<sequence>MFCVQCDAHFIITSKRFAGPLPCEEISWYKCTVPSGQSQGQNPWISYNFNSVFLFLHPELFTQTVPRSLPQCAFVR</sequence>
<name>E2ZKV5_9FIRM</name>